<evidence type="ECO:0000256" key="1">
    <source>
        <dbReference type="SAM" id="MobiDB-lite"/>
    </source>
</evidence>
<proteinExistence type="predicted"/>
<dbReference type="EMBL" id="JBHSMJ010000052">
    <property type="protein sequence ID" value="MFC5452440.1"/>
    <property type="molecule type" value="Genomic_DNA"/>
</dbReference>
<comment type="caution">
    <text evidence="3">The sequence shown here is derived from an EMBL/GenBank/DDBJ whole genome shotgun (WGS) entry which is preliminary data.</text>
</comment>
<feature type="domain" description="eCIS core" evidence="2">
    <location>
        <begin position="88"/>
        <end position="152"/>
    </location>
</feature>
<feature type="region of interest" description="Disordered" evidence="1">
    <location>
        <begin position="265"/>
        <end position="311"/>
    </location>
</feature>
<organism evidence="3 4">
    <name type="scientific">Paenibacillus aestuarii</name>
    <dbReference type="NCBI Taxonomy" id="516965"/>
    <lineage>
        <taxon>Bacteria</taxon>
        <taxon>Bacillati</taxon>
        <taxon>Bacillota</taxon>
        <taxon>Bacilli</taxon>
        <taxon>Bacillales</taxon>
        <taxon>Paenibacillaceae</taxon>
        <taxon>Paenibacillus</taxon>
    </lineage>
</organism>
<gene>
    <name evidence="3" type="ORF">ACFPOG_29980</name>
</gene>
<dbReference type="RefSeq" id="WP_270881467.1">
    <property type="nucleotide sequence ID" value="NZ_JAQFVF010000051.1"/>
</dbReference>
<dbReference type="Pfam" id="PF13699">
    <property type="entry name" value="eCIS_core"/>
    <property type="match status" value="1"/>
</dbReference>
<accession>A0ABW0KGW9</accession>
<dbReference type="Proteomes" id="UP001596044">
    <property type="component" value="Unassembled WGS sequence"/>
</dbReference>
<evidence type="ECO:0000313" key="4">
    <source>
        <dbReference type="Proteomes" id="UP001596044"/>
    </source>
</evidence>
<dbReference type="InterPro" id="IPR025295">
    <property type="entry name" value="eCIS_core_dom"/>
</dbReference>
<sequence>MKSNAHNSKVISKLQAETFVSSKSSGKDGYPYGRTGNEKTLPLAPAHVIQLQRSIGNRAVAQLFRDRAFLTAQQAVMQRKENNDSGLPAELKSGIEQLSGLSMDGTKVIFNSSKPADLNALAFAQGSEIHLGPGQEKHLPHEAWHVVQQKQGRVQPTMQMKGNTVNNDASLEIEADTMGERASRLGEQAETERADDLTVVPSKSNQPVQMIRGDLLAFLKNAWRGPEGPKANWYSQIAMILRGTKFEGKAQEVYDYYQENEHLALPAKDDNEYTNDTNSEEEINNNSEEESKSTGKGDVSIPENRPTSGGMVEGDAAIIAEMNGWGDVSGDWSCDDPSHTPKGKVYYNRSSNSYYGADNTGHVGWGFKVWSKKNKTTLSYKGNVVWDGTVWKHITRGTK</sequence>
<evidence type="ECO:0000259" key="2">
    <source>
        <dbReference type="Pfam" id="PF13699"/>
    </source>
</evidence>
<keyword evidence="4" id="KW-1185">Reference proteome</keyword>
<protein>
    <submittedName>
        <fullName evidence="3">DUF4157 domain-containing protein</fullName>
    </submittedName>
</protein>
<name>A0ABW0KGW9_9BACL</name>
<reference evidence="4" key="1">
    <citation type="journal article" date="2019" name="Int. J. Syst. Evol. Microbiol.">
        <title>The Global Catalogue of Microorganisms (GCM) 10K type strain sequencing project: providing services to taxonomists for standard genome sequencing and annotation.</title>
        <authorList>
            <consortium name="The Broad Institute Genomics Platform"/>
            <consortium name="The Broad Institute Genome Sequencing Center for Infectious Disease"/>
            <person name="Wu L."/>
            <person name="Ma J."/>
        </authorList>
    </citation>
    <scope>NUCLEOTIDE SEQUENCE [LARGE SCALE GENOMIC DNA]</scope>
    <source>
        <strain evidence="4">KACC 11904</strain>
    </source>
</reference>
<evidence type="ECO:0000313" key="3">
    <source>
        <dbReference type="EMBL" id="MFC5452440.1"/>
    </source>
</evidence>